<dbReference type="Proteomes" id="UP000474175">
    <property type="component" value="Unassembled WGS sequence"/>
</dbReference>
<reference evidence="2 3" key="1">
    <citation type="submission" date="2020-02" db="EMBL/GenBank/DDBJ databases">
        <title>Draft genome sequence of two Spirosoma agri KCTC 52727 and Spirosoma terrae KCTC 52035.</title>
        <authorList>
            <person name="Rojas J."/>
            <person name="Ambika Manirajan B."/>
            <person name="Suarez C."/>
            <person name="Ratering S."/>
            <person name="Schnell S."/>
        </authorList>
    </citation>
    <scope>NUCLEOTIDE SEQUENCE [LARGE SCALE GENOMIC DNA]</scope>
    <source>
        <strain evidence="2 3">KCTC 52035</strain>
    </source>
</reference>
<organism evidence="2 3">
    <name type="scientific">Spirosoma terrae</name>
    <dbReference type="NCBI Taxonomy" id="1968276"/>
    <lineage>
        <taxon>Bacteria</taxon>
        <taxon>Pseudomonadati</taxon>
        <taxon>Bacteroidota</taxon>
        <taxon>Cytophagia</taxon>
        <taxon>Cytophagales</taxon>
        <taxon>Cytophagaceae</taxon>
        <taxon>Spirosoma</taxon>
    </lineage>
</organism>
<feature type="region of interest" description="Disordered" evidence="1">
    <location>
        <begin position="41"/>
        <end position="61"/>
    </location>
</feature>
<evidence type="ECO:0000313" key="3">
    <source>
        <dbReference type="Proteomes" id="UP000474175"/>
    </source>
</evidence>
<dbReference type="EMBL" id="JAAFZH010000006">
    <property type="protein sequence ID" value="NDU96385.1"/>
    <property type="molecule type" value="Genomic_DNA"/>
</dbReference>
<proteinExistence type="predicted"/>
<protein>
    <submittedName>
        <fullName evidence="2">Uncharacterized protein</fullName>
    </submittedName>
</protein>
<comment type="caution">
    <text evidence="2">The sequence shown here is derived from an EMBL/GenBank/DDBJ whole genome shotgun (WGS) entry which is preliminary data.</text>
</comment>
<accession>A0A6L9L6X6</accession>
<keyword evidence="3" id="KW-1185">Reference proteome</keyword>
<gene>
    <name evidence="2" type="ORF">GK108_16010</name>
</gene>
<dbReference type="AlphaFoldDB" id="A0A6L9L6X6"/>
<evidence type="ECO:0000256" key="1">
    <source>
        <dbReference type="SAM" id="MobiDB-lite"/>
    </source>
</evidence>
<name>A0A6L9L6X6_9BACT</name>
<dbReference type="RefSeq" id="WP_163950347.1">
    <property type="nucleotide sequence ID" value="NZ_JAAFZH010000006.1"/>
</dbReference>
<sequence>MTDQFDSIRLDIAKRYIELAESGYVDNKELERARLVADALTDTVKPQNNQSVTDKHHYKRP</sequence>
<evidence type="ECO:0000313" key="2">
    <source>
        <dbReference type="EMBL" id="NDU96385.1"/>
    </source>
</evidence>